<evidence type="ECO:0000313" key="3">
    <source>
        <dbReference type="Proteomes" id="UP000019486"/>
    </source>
</evidence>
<evidence type="ECO:0000259" key="1">
    <source>
        <dbReference type="Pfam" id="PF09361"/>
    </source>
</evidence>
<dbReference type="PATRIC" id="fig|1385369.3.peg.2256"/>
<dbReference type="InterPro" id="IPR018968">
    <property type="entry name" value="Phasin"/>
</dbReference>
<name>W9H7B1_9PROT</name>
<keyword evidence="3" id="KW-1185">Reference proteome</keyword>
<organism evidence="2 3">
    <name type="scientific">Skermanella stibiiresistens SB22</name>
    <dbReference type="NCBI Taxonomy" id="1385369"/>
    <lineage>
        <taxon>Bacteria</taxon>
        <taxon>Pseudomonadati</taxon>
        <taxon>Pseudomonadota</taxon>
        <taxon>Alphaproteobacteria</taxon>
        <taxon>Rhodospirillales</taxon>
        <taxon>Azospirillaceae</taxon>
        <taxon>Skermanella</taxon>
    </lineage>
</organism>
<dbReference type="STRING" id="1385369.N825_34475"/>
<dbReference type="Pfam" id="PF09361">
    <property type="entry name" value="Phasin_2"/>
    <property type="match status" value="1"/>
</dbReference>
<protein>
    <recommendedName>
        <fullName evidence="1">Phasin domain-containing protein</fullName>
    </recommendedName>
</protein>
<reference evidence="2 3" key="1">
    <citation type="submission" date="2013-08" db="EMBL/GenBank/DDBJ databases">
        <title>The genome sequence of Skermanella stibiiresistens.</title>
        <authorList>
            <person name="Zhu W."/>
            <person name="Wang G."/>
        </authorList>
    </citation>
    <scope>NUCLEOTIDE SEQUENCE [LARGE SCALE GENOMIC DNA]</scope>
    <source>
        <strain evidence="2 3">SB22</strain>
    </source>
</reference>
<comment type="caution">
    <text evidence="2">The sequence shown here is derived from an EMBL/GenBank/DDBJ whole genome shotgun (WGS) entry which is preliminary data.</text>
</comment>
<feature type="domain" description="Phasin" evidence="1">
    <location>
        <begin position="78"/>
        <end position="167"/>
    </location>
</feature>
<dbReference type="AlphaFoldDB" id="W9H7B1"/>
<dbReference type="EMBL" id="AVFL01000007">
    <property type="protein sequence ID" value="EWY40636.1"/>
    <property type="molecule type" value="Genomic_DNA"/>
</dbReference>
<dbReference type="Proteomes" id="UP000019486">
    <property type="component" value="Unassembled WGS sequence"/>
</dbReference>
<proteinExistence type="predicted"/>
<evidence type="ECO:0000313" key="2">
    <source>
        <dbReference type="EMBL" id="EWY40636.1"/>
    </source>
</evidence>
<gene>
    <name evidence="2" type="ORF">N825_34475</name>
</gene>
<sequence>MAQAPARNNVMFMMIASPRAVAAHRRNIDLLVSTGQDLARTVEKTREMTIASLQTIGYRTAMMMRAMGDPAAMSNPEFTLMSHEKVEAAVESQQAMLESCQALFEGWTAWFAHQAGTTTKTMTELAACRTPADALQVQQHFMQCTCVNAAHAMTKLTQATVRMTNAGLLPIHKVAAANAQRLAREHG</sequence>
<accession>W9H7B1</accession>